<dbReference type="HAMAP" id="MF_01326_B">
    <property type="entry name" value="Ribosomal_uL24_B"/>
    <property type="match status" value="1"/>
</dbReference>
<comment type="function">
    <text evidence="5">One of two assembly initiator proteins, it binds directly to the 5'-end of the 23S rRNA, where it nucleates assembly of the 50S subunit.</text>
</comment>
<dbReference type="NCBIfam" id="TIGR01079">
    <property type="entry name" value="rplX_bact"/>
    <property type="match status" value="1"/>
</dbReference>
<gene>
    <name evidence="5" type="primary">rplX</name>
    <name evidence="8" type="ORF">COU02_00625</name>
</gene>
<organism evidence="8 9">
    <name type="scientific">bacterium (Candidatus Gribaldobacteria) CG10_big_fil_rev_8_21_14_0_10_37_46</name>
    <dbReference type="NCBI Taxonomy" id="2014276"/>
    <lineage>
        <taxon>Bacteria</taxon>
        <taxon>Candidatus Gribaldobacteria</taxon>
    </lineage>
</organism>
<evidence type="ECO:0000256" key="1">
    <source>
        <dbReference type="ARBA" id="ARBA00010618"/>
    </source>
</evidence>
<dbReference type="AlphaFoldDB" id="A0A2H0UWU0"/>
<dbReference type="InterPro" id="IPR003256">
    <property type="entry name" value="Ribosomal_uL24"/>
</dbReference>
<dbReference type="Gene3D" id="2.30.30.30">
    <property type="match status" value="1"/>
</dbReference>
<dbReference type="PANTHER" id="PTHR12903">
    <property type="entry name" value="MITOCHONDRIAL RIBOSOMAL PROTEIN L24"/>
    <property type="match status" value="1"/>
</dbReference>
<dbReference type="GO" id="GO:1990904">
    <property type="term" value="C:ribonucleoprotein complex"/>
    <property type="evidence" value="ECO:0007669"/>
    <property type="project" value="UniProtKB-KW"/>
</dbReference>
<dbReference type="GO" id="GO:0003735">
    <property type="term" value="F:structural constituent of ribosome"/>
    <property type="evidence" value="ECO:0007669"/>
    <property type="project" value="InterPro"/>
</dbReference>
<dbReference type="InterPro" id="IPR057264">
    <property type="entry name" value="Ribosomal_uL24_C"/>
</dbReference>
<feature type="domain" description="Large ribosomal subunit protein uL24 C-terminal" evidence="7">
    <location>
        <begin position="38"/>
        <end position="101"/>
    </location>
</feature>
<dbReference type="Pfam" id="PF00467">
    <property type="entry name" value="KOW"/>
    <property type="match status" value="1"/>
</dbReference>
<proteinExistence type="inferred from homology"/>
<dbReference type="SUPFAM" id="SSF50104">
    <property type="entry name" value="Translation proteins SH3-like domain"/>
    <property type="match status" value="1"/>
</dbReference>
<keyword evidence="3 5" id="KW-0687">Ribonucleoprotein</keyword>
<protein>
    <recommendedName>
        <fullName evidence="4 5">Large ribosomal subunit protein uL24</fullName>
    </recommendedName>
</protein>
<keyword evidence="2 5" id="KW-0689">Ribosomal protein</keyword>
<evidence type="ECO:0000256" key="4">
    <source>
        <dbReference type="ARBA" id="ARBA00035206"/>
    </source>
</evidence>
<comment type="function">
    <text evidence="5">One of the proteins that surrounds the polypeptide exit tunnel on the outside of the subunit.</text>
</comment>
<dbReference type="InterPro" id="IPR014722">
    <property type="entry name" value="Rib_uL2_dom2"/>
</dbReference>
<evidence type="ECO:0000256" key="3">
    <source>
        <dbReference type="ARBA" id="ARBA00023274"/>
    </source>
</evidence>
<evidence type="ECO:0000256" key="5">
    <source>
        <dbReference type="HAMAP-Rule" id="MF_01326"/>
    </source>
</evidence>
<dbReference type="GO" id="GO:0006412">
    <property type="term" value="P:translation"/>
    <property type="evidence" value="ECO:0007669"/>
    <property type="project" value="UniProtKB-UniRule"/>
</dbReference>
<dbReference type="InterPro" id="IPR041988">
    <property type="entry name" value="Ribosomal_uL24_KOW"/>
</dbReference>
<accession>A0A2H0UWU0</accession>
<dbReference type="EMBL" id="PFAU01000016">
    <property type="protein sequence ID" value="PIR91302.1"/>
    <property type="molecule type" value="Genomic_DNA"/>
</dbReference>
<dbReference type="InterPro" id="IPR005824">
    <property type="entry name" value="KOW"/>
</dbReference>
<keyword evidence="5" id="KW-0694">RNA-binding</keyword>
<dbReference type="InterPro" id="IPR008991">
    <property type="entry name" value="Translation_prot_SH3-like_sf"/>
</dbReference>
<comment type="caution">
    <text evidence="8">The sequence shown here is derived from an EMBL/GenBank/DDBJ whole genome shotgun (WGS) entry which is preliminary data.</text>
</comment>
<feature type="domain" description="KOW" evidence="6">
    <location>
        <begin position="5"/>
        <end position="36"/>
    </location>
</feature>
<evidence type="ECO:0000313" key="8">
    <source>
        <dbReference type="EMBL" id="PIR91302.1"/>
    </source>
</evidence>
<reference evidence="9" key="1">
    <citation type="submission" date="2017-09" db="EMBL/GenBank/DDBJ databases">
        <title>Depth-based differentiation of microbial function through sediment-hosted aquifers and enrichment of novel symbionts in the deep terrestrial subsurface.</title>
        <authorList>
            <person name="Probst A.J."/>
            <person name="Ladd B."/>
            <person name="Jarett J.K."/>
            <person name="Geller-Mcgrath D.E."/>
            <person name="Sieber C.M.K."/>
            <person name="Emerson J.B."/>
            <person name="Anantharaman K."/>
            <person name="Thomas B.C."/>
            <person name="Malmstrom R."/>
            <person name="Stieglmeier M."/>
            <person name="Klingl A."/>
            <person name="Woyke T."/>
            <person name="Ryan C.M."/>
            <person name="Banfield J.F."/>
        </authorList>
    </citation>
    <scope>NUCLEOTIDE SEQUENCE [LARGE SCALE GENOMIC DNA]</scope>
</reference>
<dbReference type="GO" id="GO:0019843">
    <property type="term" value="F:rRNA binding"/>
    <property type="evidence" value="ECO:0007669"/>
    <property type="project" value="UniProtKB-UniRule"/>
</dbReference>
<comment type="similarity">
    <text evidence="1 5">Belongs to the universal ribosomal protein uL24 family.</text>
</comment>
<dbReference type="Pfam" id="PF17136">
    <property type="entry name" value="ribosomal_L24"/>
    <property type="match status" value="1"/>
</dbReference>
<comment type="subunit">
    <text evidence="5">Part of the 50S ribosomal subunit.</text>
</comment>
<keyword evidence="5" id="KW-0699">rRNA-binding</keyword>
<dbReference type="CDD" id="cd06089">
    <property type="entry name" value="KOW_RPL26"/>
    <property type="match status" value="1"/>
</dbReference>
<evidence type="ECO:0000259" key="7">
    <source>
        <dbReference type="Pfam" id="PF17136"/>
    </source>
</evidence>
<dbReference type="Proteomes" id="UP000230882">
    <property type="component" value="Unassembled WGS sequence"/>
</dbReference>
<name>A0A2H0UWU0_9BACT</name>
<evidence type="ECO:0000256" key="2">
    <source>
        <dbReference type="ARBA" id="ARBA00022980"/>
    </source>
</evidence>
<evidence type="ECO:0000313" key="9">
    <source>
        <dbReference type="Proteomes" id="UP000230882"/>
    </source>
</evidence>
<evidence type="ECO:0000259" key="6">
    <source>
        <dbReference type="Pfam" id="PF00467"/>
    </source>
</evidence>
<sequence>MKIKKGDQVLIIKGKDRGKKEKVLRSFPEKNQVLVEGINIKKLHKRPKKTGEKGQVVEVSSPIYISNLRLICPKCGKSTRVGYKTEEKTKTRICKKCGEEI</sequence>
<dbReference type="GO" id="GO:0005840">
    <property type="term" value="C:ribosome"/>
    <property type="evidence" value="ECO:0007669"/>
    <property type="project" value="UniProtKB-KW"/>
</dbReference>